<dbReference type="GO" id="GO:0005737">
    <property type="term" value="C:cytoplasm"/>
    <property type="evidence" value="ECO:0007669"/>
    <property type="project" value="UniProtKB-SubCell"/>
</dbReference>
<dbReference type="SUPFAM" id="SSF82829">
    <property type="entry name" value="MesJ substrate recognition domain-like"/>
    <property type="match status" value="1"/>
</dbReference>
<sequence>MHPANPASPVLDRIHSAVAELPVRLLAAVSGGLDSCVLLDSLVLAGKKPIVLHLDHGWRPESGEDAVFVGRLAASYGLPFLEEKAASGGLGSEAMARKRRYDFFARAARSVECRDLALAHHAGDQVETLLLQLLRGAGSHGRGMRETEAYGSLCLRRPFLWVERSLLREYAKVRKLSWREDRSNQDRRYLRNRVRHELLPYLEERFSPHIRRSLLRFCRVRVAEEEWMTELVRERAERSRLSIAELQDSPLGRQRRLIHLWLRRRGVPDLSLDDVESVRRIAHGRRSASQFTLAGGWNAVREDGEICLKHQPLPCVSINT</sequence>
<evidence type="ECO:0000256" key="2">
    <source>
        <dbReference type="ARBA" id="ARBA00022598"/>
    </source>
</evidence>
<dbReference type="Gene3D" id="3.40.50.620">
    <property type="entry name" value="HUPs"/>
    <property type="match status" value="1"/>
</dbReference>
<keyword evidence="4 7" id="KW-0547">Nucleotide-binding</keyword>
<feature type="domain" description="tRNA(Ile)-lysidine synthase substrate-binding" evidence="9">
    <location>
        <begin position="241"/>
        <end position="305"/>
    </location>
</feature>
<dbReference type="InterPro" id="IPR012094">
    <property type="entry name" value="tRNA_Ile_lys_synt"/>
</dbReference>
<dbReference type="Gene3D" id="1.20.59.20">
    <property type="match status" value="1"/>
</dbReference>
<reference evidence="10 11" key="1">
    <citation type="submission" date="2019-09" db="EMBL/GenBank/DDBJ databases">
        <authorList>
            <person name="Cremers G."/>
        </authorList>
    </citation>
    <scope>NUCLEOTIDE SEQUENCE [LARGE SCALE GENOMIC DNA]</scope>
    <source>
        <strain evidence="10">4A</strain>
    </source>
</reference>
<feature type="binding site" evidence="7">
    <location>
        <begin position="30"/>
        <end position="35"/>
    </location>
    <ligand>
        <name>ATP</name>
        <dbReference type="ChEBI" id="CHEBI:30616"/>
    </ligand>
</feature>
<dbReference type="PANTHER" id="PTHR43033">
    <property type="entry name" value="TRNA(ILE)-LYSIDINE SYNTHASE-RELATED"/>
    <property type="match status" value="1"/>
</dbReference>
<proteinExistence type="inferred from homology"/>
<dbReference type="InterPro" id="IPR011063">
    <property type="entry name" value="TilS/TtcA_N"/>
</dbReference>
<dbReference type="CDD" id="cd01992">
    <property type="entry name" value="TilS_N"/>
    <property type="match status" value="1"/>
</dbReference>
<keyword evidence="2 7" id="KW-0436">Ligase</keyword>
<keyword evidence="5 7" id="KW-0067">ATP-binding</keyword>
<dbReference type="RefSeq" id="WP_178087069.1">
    <property type="nucleotide sequence ID" value="NZ_CABFVA020000116.1"/>
</dbReference>
<dbReference type="Pfam" id="PF09179">
    <property type="entry name" value="TilS"/>
    <property type="match status" value="1"/>
</dbReference>
<evidence type="ECO:0000256" key="5">
    <source>
        <dbReference type="ARBA" id="ARBA00022840"/>
    </source>
</evidence>
<evidence type="ECO:0000256" key="4">
    <source>
        <dbReference type="ARBA" id="ARBA00022741"/>
    </source>
</evidence>
<evidence type="ECO:0000259" key="9">
    <source>
        <dbReference type="Pfam" id="PF09179"/>
    </source>
</evidence>
<organism evidence="10 11">
    <name type="scientific">Methylacidimicrobium tartarophylax</name>
    <dbReference type="NCBI Taxonomy" id="1041768"/>
    <lineage>
        <taxon>Bacteria</taxon>
        <taxon>Pseudomonadati</taxon>
        <taxon>Verrucomicrobiota</taxon>
        <taxon>Methylacidimicrobium</taxon>
    </lineage>
</organism>
<keyword evidence="3 7" id="KW-0819">tRNA processing</keyword>
<name>A0A5E6MG58_9BACT</name>
<dbReference type="NCBIfam" id="TIGR02432">
    <property type="entry name" value="lysidine_TilS_N"/>
    <property type="match status" value="1"/>
</dbReference>
<dbReference type="InterPro" id="IPR014729">
    <property type="entry name" value="Rossmann-like_a/b/a_fold"/>
</dbReference>
<dbReference type="InterPro" id="IPR015262">
    <property type="entry name" value="tRNA_Ile_lys_synt_subst-bd"/>
</dbReference>
<dbReference type="AlphaFoldDB" id="A0A5E6MG58"/>
<evidence type="ECO:0000256" key="6">
    <source>
        <dbReference type="ARBA" id="ARBA00048539"/>
    </source>
</evidence>
<dbReference type="EMBL" id="CABFVA020000116">
    <property type="protein sequence ID" value="VVM07992.1"/>
    <property type="molecule type" value="Genomic_DNA"/>
</dbReference>
<evidence type="ECO:0000313" key="11">
    <source>
        <dbReference type="Proteomes" id="UP000334923"/>
    </source>
</evidence>
<comment type="similarity">
    <text evidence="7">Belongs to the tRNA(Ile)-lysidine synthase family.</text>
</comment>
<dbReference type="PANTHER" id="PTHR43033:SF1">
    <property type="entry name" value="TRNA(ILE)-LYSIDINE SYNTHASE-RELATED"/>
    <property type="match status" value="1"/>
</dbReference>
<evidence type="ECO:0000313" key="10">
    <source>
        <dbReference type="EMBL" id="VVM07992.1"/>
    </source>
</evidence>
<dbReference type="InterPro" id="IPR012795">
    <property type="entry name" value="tRNA_Ile_lys_synt_N"/>
</dbReference>
<evidence type="ECO:0000256" key="1">
    <source>
        <dbReference type="ARBA" id="ARBA00022490"/>
    </source>
</evidence>
<keyword evidence="11" id="KW-1185">Reference proteome</keyword>
<dbReference type="Proteomes" id="UP000334923">
    <property type="component" value="Unassembled WGS sequence"/>
</dbReference>
<dbReference type="GO" id="GO:0005524">
    <property type="term" value="F:ATP binding"/>
    <property type="evidence" value="ECO:0007669"/>
    <property type="project" value="UniProtKB-UniRule"/>
</dbReference>
<keyword evidence="1 7" id="KW-0963">Cytoplasm</keyword>
<dbReference type="EC" id="6.3.4.19" evidence="7"/>
<dbReference type="GO" id="GO:0006400">
    <property type="term" value="P:tRNA modification"/>
    <property type="evidence" value="ECO:0007669"/>
    <property type="project" value="UniProtKB-UniRule"/>
</dbReference>
<feature type="domain" description="tRNA(Ile)-lysidine/2-thiocytidine synthase N-terminal" evidence="8">
    <location>
        <begin position="25"/>
        <end position="197"/>
    </location>
</feature>
<dbReference type="SUPFAM" id="SSF52402">
    <property type="entry name" value="Adenine nucleotide alpha hydrolases-like"/>
    <property type="match status" value="1"/>
</dbReference>
<comment type="catalytic activity">
    <reaction evidence="6 7">
        <text>cytidine(34) in tRNA(Ile2) + L-lysine + ATP = lysidine(34) in tRNA(Ile2) + AMP + diphosphate + H(+)</text>
        <dbReference type="Rhea" id="RHEA:43744"/>
        <dbReference type="Rhea" id="RHEA-COMP:10625"/>
        <dbReference type="Rhea" id="RHEA-COMP:10670"/>
        <dbReference type="ChEBI" id="CHEBI:15378"/>
        <dbReference type="ChEBI" id="CHEBI:30616"/>
        <dbReference type="ChEBI" id="CHEBI:32551"/>
        <dbReference type="ChEBI" id="CHEBI:33019"/>
        <dbReference type="ChEBI" id="CHEBI:82748"/>
        <dbReference type="ChEBI" id="CHEBI:83665"/>
        <dbReference type="ChEBI" id="CHEBI:456215"/>
        <dbReference type="EC" id="6.3.4.19"/>
    </reaction>
</comment>
<evidence type="ECO:0000256" key="3">
    <source>
        <dbReference type="ARBA" id="ARBA00022694"/>
    </source>
</evidence>
<dbReference type="HAMAP" id="MF_01161">
    <property type="entry name" value="tRNA_Ile_lys_synt"/>
    <property type="match status" value="1"/>
</dbReference>
<dbReference type="GO" id="GO:0032267">
    <property type="term" value="F:tRNA(Ile)-lysidine synthase activity"/>
    <property type="evidence" value="ECO:0007669"/>
    <property type="project" value="UniProtKB-EC"/>
</dbReference>
<evidence type="ECO:0000256" key="7">
    <source>
        <dbReference type="HAMAP-Rule" id="MF_01161"/>
    </source>
</evidence>
<gene>
    <name evidence="7 10" type="primary">tilS</name>
    <name evidence="10" type="ORF">MAMT_02037</name>
</gene>
<comment type="domain">
    <text evidence="7">The N-terminal region contains the highly conserved SGGXDS motif, predicted to be a P-loop motif involved in ATP binding.</text>
</comment>
<comment type="function">
    <text evidence="7">Ligates lysine onto the cytidine present at position 34 of the AUA codon-specific tRNA(Ile) that contains the anticodon CAU, in an ATP-dependent manner. Cytidine is converted to lysidine, thus changing the amino acid specificity of the tRNA from methionine to isoleucine.</text>
</comment>
<dbReference type="Pfam" id="PF01171">
    <property type="entry name" value="ATP_bind_3"/>
    <property type="match status" value="1"/>
</dbReference>
<protein>
    <recommendedName>
        <fullName evidence="7">tRNA(Ile)-lysidine synthase</fullName>
        <ecNumber evidence="7">6.3.4.19</ecNumber>
    </recommendedName>
    <alternativeName>
        <fullName evidence="7">tRNA(Ile)-2-lysyl-cytidine synthase</fullName>
    </alternativeName>
    <alternativeName>
        <fullName evidence="7">tRNA(Ile)-lysidine synthetase</fullName>
    </alternativeName>
</protein>
<comment type="subcellular location">
    <subcellularLocation>
        <location evidence="7">Cytoplasm</location>
    </subcellularLocation>
</comment>
<evidence type="ECO:0000259" key="8">
    <source>
        <dbReference type="Pfam" id="PF01171"/>
    </source>
</evidence>
<accession>A0A5E6MG58</accession>